<dbReference type="InterPro" id="IPR006143">
    <property type="entry name" value="RND_pump_MFP"/>
</dbReference>
<dbReference type="InterPro" id="IPR058637">
    <property type="entry name" value="YknX-like_C"/>
</dbReference>
<evidence type="ECO:0000256" key="1">
    <source>
        <dbReference type="ARBA" id="ARBA00009477"/>
    </source>
</evidence>
<comment type="similarity">
    <text evidence="1">Belongs to the membrane fusion protein (MFP) (TC 8.A.1) family.</text>
</comment>
<dbReference type="Pfam" id="PF25989">
    <property type="entry name" value="YknX_C"/>
    <property type="match status" value="1"/>
</dbReference>
<feature type="signal peptide" evidence="3">
    <location>
        <begin position="1"/>
        <end position="38"/>
    </location>
</feature>
<evidence type="ECO:0000313" key="6">
    <source>
        <dbReference type="Proteomes" id="UP000256899"/>
    </source>
</evidence>
<protein>
    <submittedName>
        <fullName evidence="5">Efflux RND transporter periplasmic adaptor subunit</fullName>
    </submittedName>
</protein>
<keyword evidence="2" id="KW-0175">Coiled coil</keyword>
<evidence type="ECO:0000313" key="5">
    <source>
        <dbReference type="EMBL" id="REL29275.1"/>
    </source>
</evidence>
<gene>
    <name evidence="5" type="ORF">DXX94_00185</name>
</gene>
<dbReference type="EMBL" id="QUOT01000001">
    <property type="protein sequence ID" value="REL29275.1"/>
    <property type="molecule type" value="Genomic_DNA"/>
</dbReference>
<dbReference type="NCBIfam" id="TIGR01730">
    <property type="entry name" value="RND_mfp"/>
    <property type="match status" value="1"/>
</dbReference>
<evidence type="ECO:0000256" key="2">
    <source>
        <dbReference type="SAM" id="Coils"/>
    </source>
</evidence>
<dbReference type="PANTHER" id="PTHR30469">
    <property type="entry name" value="MULTIDRUG RESISTANCE PROTEIN MDTA"/>
    <property type="match status" value="1"/>
</dbReference>
<keyword evidence="3" id="KW-0732">Signal</keyword>
<dbReference type="GO" id="GO:0015562">
    <property type="term" value="F:efflux transmembrane transporter activity"/>
    <property type="evidence" value="ECO:0007669"/>
    <property type="project" value="TreeGrafter"/>
</dbReference>
<comment type="caution">
    <text evidence="5">The sequence shown here is derived from an EMBL/GenBank/DDBJ whole genome shotgun (WGS) entry which is preliminary data.</text>
</comment>
<dbReference type="Gene3D" id="2.40.30.170">
    <property type="match status" value="1"/>
</dbReference>
<dbReference type="SUPFAM" id="SSF111369">
    <property type="entry name" value="HlyD-like secretion proteins"/>
    <property type="match status" value="1"/>
</dbReference>
<dbReference type="GO" id="GO:1990281">
    <property type="term" value="C:efflux pump complex"/>
    <property type="evidence" value="ECO:0007669"/>
    <property type="project" value="TreeGrafter"/>
</dbReference>
<dbReference type="Gene3D" id="1.10.287.470">
    <property type="entry name" value="Helix hairpin bin"/>
    <property type="match status" value="1"/>
</dbReference>
<keyword evidence="6" id="KW-1185">Reference proteome</keyword>
<feature type="coiled-coil region" evidence="2">
    <location>
        <begin position="104"/>
        <end position="166"/>
    </location>
</feature>
<evidence type="ECO:0000256" key="3">
    <source>
        <dbReference type="SAM" id="SignalP"/>
    </source>
</evidence>
<dbReference type="PANTHER" id="PTHR30469:SF20">
    <property type="entry name" value="EFFLUX RND TRANSPORTER PERIPLASMIC ADAPTOR SUBUNIT"/>
    <property type="match status" value="1"/>
</dbReference>
<dbReference type="RefSeq" id="WP_116013088.1">
    <property type="nucleotide sequence ID" value="NZ_QUOT01000001.1"/>
</dbReference>
<dbReference type="AlphaFoldDB" id="A0A3E0TZ56"/>
<proteinExistence type="inferred from homology"/>
<name>A0A3E0TZ56_9GAMM</name>
<dbReference type="Proteomes" id="UP000256899">
    <property type="component" value="Unassembled WGS sequence"/>
</dbReference>
<sequence length="372" mass="40368">MKKSLLAVITQTLSKPMSSAAIIVGFASLSLASTTSLAAEAEKAALVSIDFAKTEQVNPTMWLPANVISRRNSPLSAEQTGQLLWIEEVGTQVSAGQVIARQDNRHLTLRLAQQQAELKQYQADVVYLKKQQQRLSTLNQTNHTALSELERTVKDLAVAINEVDATKLAMEQTKLAIEKSEIKAPFSGSISQRFVDEGVLVMSGSPVLQLVDTHHLDVKIAAPITIAPHIKANDKVLVKWQGELLELPVRTWSLAGDQASRTFDVRLQADGSEMMAGSAVTVSLPKAASKQATLVPRDALVLREQETFIMKIDDQDTAQKISVLVGQGIGQWISVTGNVRAGDEVIIRGGERLQAGQKVRRDEALTQVAAVN</sequence>
<feature type="chain" id="PRO_5017795341" evidence="3">
    <location>
        <begin position="39"/>
        <end position="372"/>
    </location>
</feature>
<feature type="domain" description="YknX-like C-terminal permuted SH3-like" evidence="4">
    <location>
        <begin position="294"/>
        <end position="360"/>
    </location>
</feature>
<evidence type="ECO:0000259" key="4">
    <source>
        <dbReference type="Pfam" id="PF25989"/>
    </source>
</evidence>
<reference evidence="6" key="1">
    <citation type="submission" date="2018-08" db="EMBL/GenBank/DDBJ databases">
        <title>Thalassotalea euphylliae genome.</title>
        <authorList>
            <person name="Summers S."/>
            <person name="Rice S.A."/>
            <person name="Freckelton M.L."/>
            <person name="Nedved B.T."/>
            <person name="Hadfield M.G."/>
        </authorList>
    </citation>
    <scope>NUCLEOTIDE SEQUENCE [LARGE SCALE GENOMIC DNA]</scope>
    <source>
        <strain evidence="6">H3</strain>
    </source>
</reference>
<dbReference type="Gene3D" id="2.40.420.20">
    <property type="match status" value="1"/>
</dbReference>
<accession>A0A3E0TZ56</accession>
<organism evidence="5 6">
    <name type="scientific">Thalassotalea euphylliae</name>
    <dbReference type="NCBI Taxonomy" id="1655234"/>
    <lineage>
        <taxon>Bacteria</taxon>
        <taxon>Pseudomonadati</taxon>
        <taxon>Pseudomonadota</taxon>
        <taxon>Gammaproteobacteria</taxon>
        <taxon>Alteromonadales</taxon>
        <taxon>Colwelliaceae</taxon>
        <taxon>Thalassotalea</taxon>
    </lineage>
</organism>
<dbReference type="Gene3D" id="2.40.50.100">
    <property type="match status" value="1"/>
</dbReference>